<dbReference type="InterPro" id="IPR044925">
    <property type="entry name" value="His-Me_finger_sf"/>
</dbReference>
<dbReference type="InterPro" id="IPR003615">
    <property type="entry name" value="HNH_nuc"/>
</dbReference>
<evidence type="ECO:0000313" key="3">
    <source>
        <dbReference type="Proteomes" id="UP001470230"/>
    </source>
</evidence>
<dbReference type="Pfam" id="PF13392">
    <property type="entry name" value="HNH_3"/>
    <property type="match status" value="1"/>
</dbReference>
<keyword evidence="3" id="KW-1185">Reference proteome</keyword>
<feature type="domain" description="HNH nuclease" evidence="1">
    <location>
        <begin position="56"/>
        <end position="100"/>
    </location>
</feature>
<proteinExistence type="predicted"/>
<protein>
    <recommendedName>
        <fullName evidence="1">HNH nuclease domain-containing protein</fullName>
    </recommendedName>
</protein>
<gene>
    <name evidence="2" type="ORF">M9Y10_013857</name>
</gene>
<dbReference type="Gene3D" id="3.90.75.20">
    <property type="match status" value="1"/>
</dbReference>
<evidence type="ECO:0000313" key="2">
    <source>
        <dbReference type="EMBL" id="KAK8895971.1"/>
    </source>
</evidence>
<name>A0ABR2KYV1_9EUKA</name>
<dbReference type="EMBL" id="JAPFFF010000002">
    <property type="protein sequence ID" value="KAK8895971.1"/>
    <property type="molecule type" value="Genomic_DNA"/>
</dbReference>
<sequence>MSEQTVEFVPLNGFDDYEILNQYPFTIRRKDNHYEVNTFNDNEYISLYLNRKKYRKHVLIAKQFIINDDPEHKTVVDHINRDTTDFHLDNLRWATISANSKNKSGNKNVKYQFVQSIPNESLVINEYEVYHKSEVITYHFEDYFWFNDTFYFFNGIDYRIIHTNESKKGYKYVYLNDIDGRKVCIQISKFKKMYDLI</sequence>
<comment type="caution">
    <text evidence="2">The sequence shown here is derived from an EMBL/GenBank/DDBJ whole genome shotgun (WGS) entry which is preliminary data.</text>
</comment>
<reference evidence="2 3" key="1">
    <citation type="submission" date="2024-04" db="EMBL/GenBank/DDBJ databases">
        <title>Tritrichomonas musculus Genome.</title>
        <authorList>
            <person name="Alves-Ferreira E."/>
            <person name="Grigg M."/>
            <person name="Lorenzi H."/>
            <person name="Galac M."/>
        </authorList>
    </citation>
    <scope>NUCLEOTIDE SEQUENCE [LARGE SCALE GENOMIC DNA]</scope>
    <source>
        <strain evidence="2 3">EAF2021</strain>
    </source>
</reference>
<organism evidence="2 3">
    <name type="scientific">Tritrichomonas musculus</name>
    <dbReference type="NCBI Taxonomy" id="1915356"/>
    <lineage>
        <taxon>Eukaryota</taxon>
        <taxon>Metamonada</taxon>
        <taxon>Parabasalia</taxon>
        <taxon>Tritrichomonadida</taxon>
        <taxon>Tritrichomonadidae</taxon>
        <taxon>Tritrichomonas</taxon>
    </lineage>
</organism>
<dbReference type="Proteomes" id="UP001470230">
    <property type="component" value="Unassembled WGS sequence"/>
</dbReference>
<accession>A0ABR2KYV1</accession>
<dbReference type="SUPFAM" id="SSF54060">
    <property type="entry name" value="His-Me finger endonucleases"/>
    <property type="match status" value="1"/>
</dbReference>
<evidence type="ECO:0000259" key="1">
    <source>
        <dbReference type="Pfam" id="PF13392"/>
    </source>
</evidence>